<name>A0A0A9FU39_ARUDO</name>
<protein>
    <submittedName>
        <fullName evidence="1">Uncharacterized protein</fullName>
    </submittedName>
</protein>
<organism evidence="1">
    <name type="scientific">Arundo donax</name>
    <name type="common">Giant reed</name>
    <name type="synonym">Donax arundinaceus</name>
    <dbReference type="NCBI Taxonomy" id="35708"/>
    <lineage>
        <taxon>Eukaryota</taxon>
        <taxon>Viridiplantae</taxon>
        <taxon>Streptophyta</taxon>
        <taxon>Embryophyta</taxon>
        <taxon>Tracheophyta</taxon>
        <taxon>Spermatophyta</taxon>
        <taxon>Magnoliopsida</taxon>
        <taxon>Liliopsida</taxon>
        <taxon>Poales</taxon>
        <taxon>Poaceae</taxon>
        <taxon>PACMAD clade</taxon>
        <taxon>Arundinoideae</taxon>
        <taxon>Arundineae</taxon>
        <taxon>Arundo</taxon>
    </lineage>
</organism>
<dbReference type="AlphaFoldDB" id="A0A0A9FU39"/>
<dbReference type="EMBL" id="GBRH01183147">
    <property type="protein sequence ID" value="JAE14749.1"/>
    <property type="molecule type" value="Transcribed_RNA"/>
</dbReference>
<proteinExistence type="predicted"/>
<accession>A0A0A9FU39</accession>
<reference evidence="1" key="2">
    <citation type="journal article" date="2015" name="Data Brief">
        <title>Shoot transcriptome of the giant reed, Arundo donax.</title>
        <authorList>
            <person name="Barrero R.A."/>
            <person name="Guerrero F.D."/>
            <person name="Moolhuijzen P."/>
            <person name="Goolsby J.A."/>
            <person name="Tidwell J."/>
            <person name="Bellgard S.E."/>
            <person name="Bellgard M.I."/>
        </authorList>
    </citation>
    <scope>NUCLEOTIDE SEQUENCE</scope>
    <source>
        <tissue evidence="1">Shoot tissue taken approximately 20 cm above the soil surface</tissue>
    </source>
</reference>
<reference evidence="1" key="1">
    <citation type="submission" date="2014-09" db="EMBL/GenBank/DDBJ databases">
        <authorList>
            <person name="Magalhaes I.L.F."/>
            <person name="Oliveira U."/>
            <person name="Santos F.R."/>
            <person name="Vidigal T.H.D.A."/>
            <person name="Brescovit A.D."/>
            <person name="Santos A.J."/>
        </authorList>
    </citation>
    <scope>NUCLEOTIDE SEQUENCE</scope>
    <source>
        <tissue evidence="1">Shoot tissue taken approximately 20 cm above the soil surface</tissue>
    </source>
</reference>
<sequence>MRACFAVSGCLYRIHISGHDMEFLLSLCIV</sequence>
<evidence type="ECO:0000313" key="1">
    <source>
        <dbReference type="EMBL" id="JAE14749.1"/>
    </source>
</evidence>